<organism evidence="11 12">
    <name type="scientific">Pholiota conissans</name>
    <dbReference type="NCBI Taxonomy" id="109636"/>
    <lineage>
        <taxon>Eukaryota</taxon>
        <taxon>Fungi</taxon>
        <taxon>Dikarya</taxon>
        <taxon>Basidiomycota</taxon>
        <taxon>Agaricomycotina</taxon>
        <taxon>Agaricomycetes</taxon>
        <taxon>Agaricomycetidae</taxon>
        <taxon>Agaricales</taxon>
        <taxon>Agaricineae</taxon>
        <taxon>Strophariaceae</taxon>
        <taxon>Pholiota</taxon>
    </lineage>
</organism>
<evidence type="ECO:0000256" key="8">
    <source>
        <dbReference type="PROSITE-ProRule" id="PRU00042"/>
    </source>
</evidence>
<feature type="region of interest" description="Disordered" evidence="9">
    <location>
        <begin position="1"/>
        <end position="159"/>
    </location>
</feature>
<dbReference type="Gene3D" id="3.30.160.60">
    <property type="entry name" value="Classic Zinc Finger"/>
    <property type="match status" value="2"/>
</dbReference>
<comment type="subcellular location">
    <subcellularLocation>
        <location evidence="1">Nucleus</location>
    </subcellularLocation>
</comment>
<dbReference type="PROSITE" id="PS00028">
    <property type="entry name" value="ZINC_FINGER_C2H2_1"/>
    <property type="match status" value="2"/>
</dbReference>
<keyword evidence="3" id="KW-0677">Repeat</keyword>
<evidence type="ECO:0000313" key="11">
    <source>
        <dbReference type="EMBL" id="KAF9482116.1"/>
    </source>
</evidence>
<dbReference type="Proteomes" id="UP000807469">
    <property type="component" value="Unassembled WGS sequence"/>
</dbReference>
<feature type="compositionally biased region" description="Polar residues" evidence="9">
    <location>
        <begin position="55"/>
        <end position="69"/>
    </location>
</feature>
<dbReference type="FunFam" id="3.30.160.60:FF:001465">
    <property type="entry name" value="Zinc finger protein 560"/>
    <property type="match status" value="1"/>
</dbReference>
<dbReference type="GO" id="GO:0008270">
    <property type="term" value="F:zinc ion binding"/>
    <property type="evidence" value="ECO:0007669"/>
    <property type="project" value="UniProtKB-KW"/>
</dbReference>
<feature type="region of interest" description="Disordered" evidence="9">
    <location>
        <begin position="196"/>
        <end position="224"/>
    </location>
</feature>
<dbReference type="PANTHER" id="PTHR14196">
    <property type="entry name" value="ODD-SKIPPED - RELATED"/>
    <property type="match status" value="1"/>
</dbReference>
<name>A0A9P5Z9X3_9AGAR</name>
<evidence type="ECO:0000256" key="5">
    <source>
        <dbReference type="ARBA" id="ARBA00022833"/>
    </source>
</evidence>
<feature type="domain" description="C2H2-type" evidence="10">
    <location>
        <begin position="261"/>
        <end position="288"/>
    </location>
</feature>
<dbReference type="AlphaFoldDB" id="A0A9P5Z9X3"/>
<dbReference type="FunFam" id="3.30.160.60:FF:000446">
    <property type="entry name" value="Zinc finger protein"/>
    <property type="match status" value="1"/>
</dbReference>
<dbReference type="GO" id="GO:0000122">
    <property type="term" value="P:negative regulation of transcription by RNA polymerase II"/>
    <property type="evidence" value="ECO:0007669"/>
    <property type="project" value="UniProtKB-ARBA"/>
</dbReference>
<gene>
    <name evidence="11" type="ORF">BDN70DRAFT_468106</name>
</gene>
<comment type="caution">
    <text evidence="11">The sequence shown here is derived from an EMBL/GenBank/DDBJ whole genome shotgun (WGS) entry which is preliminary data.</text>
</comment>
<keyword evidence="4 8" id="KW-0863">Zinc-finger</keyword>
<evidence type="ECO:0000256" key="7">
    <source>
        <dbReference type="ARBA" id="ARBA00023242"/>
    </source>
</evidence>
<keyword evidence="5" id="KW-0862">Zinc</keyword>
<dbReference type="InterPro" id="IPR036236">
    <property type="entry name" value="Znf_C2H2_sf"/>
</dbReference>
<dbReference type="EMBL" id="MU155169">
    <property type="protein sequence ID" value="KAF9482116.1"/>
    <property type="molecule type" value="Genomic_DNA"/>
</dbReference>
<feature type="domain" description="C2H2-type" evidence="10">
    <location>
        <begin position="289"/>
        <end position="313"/>
    </location>
</feature>
<evidence type="ECO:0000256" key="1">
    <source>
        <dbReference type="ARBA" id="ARBA00004123"/>
    </source>
</evidence>
<sequence>MAQYPQDDSFYNPRPTLPPIRQLFRDELGRRSNTPHESPSLTLARLRVTDEEEYTNPSAISSRQSQKHVSQPLYGVPSSSGYSEPSSYTRHSMASRDPHSNPPVMHHDYLTAPSHNQVSRGSSYSSHLYAPLDNHTSLSRSTSHHHMHGQPPARFHPSNAIGIPQNYQSFDAPEIPYTYSGLPAPAMIRHRSEANLDNPSPRLVRNISTEGNSATPVEDDERTPVARHGEAPARMEPTNIRHVFVDQLKLDEAMGNANSRYECPYCGKGFNRPSSLKIHLNSHTGEKPFVCPVESCRRSFSVLSNMRRHARVHNTLLESGSSELPLPPSLTLPPSSQGSLHRRRSSASSSSVSRRSRSVSSSDDLDVEDHDEKRTRRNVK</sequence>
<dbReference type="SUPFAM" id="SSF57667">
    <property type="entry name" value="beta-beta-alpha zinc fingers"/>
    <property type="match status" value="1"/>
</dbReference>
<dbReference type="GO" id="GO:0005634">
    <property type="term" value="C:nucleus"/>
    <property type="evidence" value="ECO:0007669"/>
    <property type="project" value="UniProtKB-SubCell"/>
</dbReference>
<feature type="compositionally biased region" description="Polar residues" evidence="9">
    <location>
        <begin position="206"/>
        <end position="215"/>
    </location>
</feature>
<feature type="compositionally biased region" description="Polar residues" evidence="9">
    <location>
        <begin position="31"/>
        <end position="41"/>
    </location>
</feature>
<accession>A0A9P5Z9X3</accession>
<evidence type="ECO:0000259" key="10">
    <source>
        <dbReference type="PROSITE" id="PS50157"/>
    </source>
</evidence>
<feature type="compositionally biased region" description="Polar residues" evidence="9">
    <location>
        <begin position="113"/>
        <end position="126"/>
    </location>
</feature>
<dbReference type="PROSITE" id="PS50157">
    <property type="entry name" value="ZINC_FINGER_C2H2_2"/>
    <property type="match status" value="2"/>
</dbReference>
<dbReference type="GO" id="GO:0000981">
    <property type="term" value="F:DNA-binding transcription factor activity, RNA polymerase II-specific"/>
    <property type="evidence" value="ECO:0007669"/>
    <property type="project" value="TreeGrafter"/>
</dbReference>
<keyword evidence="12" id="KW-1185">Reference proteome</keyword>
<dbReference type="OrthoDB" id="6077919at2759"/>
<reference evidence="11" key="1">
    <citation type="submission" date="2020-11" db="EMBL/GenBank/DDBJ databases">
        <authorList>
            <consortium name="DOE Joint Genome Institute"/>
            <person name="Ahrendt S."/>
            <person name="Riley R."/>
            <person name="Andreopoulos W."/>
            <person name="Labutti K."/>
            <person name="Pangilinan J."/>
            <person name="Ruiz-Duenas F.J."/>
            <person name="Barrasa J.M."/>
            <person name="Sanchez-Garcia M."/>
            <person name="Camarero S."/>
            <person name="Miyauchi S."/>
            <person name="Serrano A."/>
            <person name="Linde D."/>
            <person name="Babiker R."/>
            <person name="Drula E."/>
            <person name="Ayuso-Fernandez I."/>
            <person name="Pacheco R."/>
            <person name="Padilla G."/>
            <person name="Ferreira P."/>
            <person name="Barriuso J."/>
            <person name="Kellner H."/>
            <person name="Castanera R."/>
            <person name="Alfaro M."/>
            <person name="Ramirez L."/>
            <person name="Pisabarro A.G."/>
            <person name="Kuo A."/>
            <person name="Tritt A."/>
            <person name="Lipzen A."/>
            <person name="He G."/>
            <person name="Yan M."/>
            <person name="Ng V."/>
            <person name="Cullen D."/>
            <person name="Martin F."/>
            <person name="Rosso M.-N."/>
            <person name="Henrissat B."/>
            <person name="Hibbett D."/>
            <person name="Martinez A.T."/>
            <person name="Grigoriev I.V."/>
        </authorList>
    </citation>
    <scope>NUCLEOTIDE SEQUENCE</scope>
    <source>
        <strain evidence="11">CIRM-BRFM 674</strain>
    </source>
</reference>
<keyword evidence="7" id="KW-0539">Nucleus</keyword>
<feature type="region of interest" description="Disordered" evidence="9">
    <location>
        <begin position="319"/>
        <end position="380"/>
    </location>
</feature>
<evidence type="ECO:0000256" key="2">
    <source>
        <dbReference type="ARBA" id="ARBA00022723"/>
    </source>
</evidence>
<evidence type="ECO:0000256" key="6">
    <source>
        <dbReference type="ARBA" id="ARBA00023125"/>
    </source>
</evidence>
<evidence type="ECO:0000256" key="9">
    <source>
        <dbReference type="SAM" id="MobiDB-lite"/>
    </source>
</evidence>
<dbReference type="InterPro" id="IPR050717">
    <property type="entry name" value="C2H2-ZF_Transcription_Reg"/>
</dbReference>
<protein>
    <recommendedName>
        <fullName evidence="10">C2H2-type domain-containing protein</fullName>
    </recommendedName>
</protein>
<dbReference type="InterPro" id="IPR013087">
    <property type="entry name" value="Znf_C2H2_type"/>
</dbReference>
<dbReference type="PANTHER" id="PTHR14196:SF12">
    <property type="entry name" value="ZINC FINGER PROTEIN 208-LIKE"/>
    <property type="match status" value="1"/>
</dbReference>
<evidence type="ECO:0000256" key="3">
    <source>
        <dbReference type="ARBA" id="ARBA00022737"/>
    </source>
</evidence>
<dbReference type="GO" id="GO:0000977">
    <property type="term" value="F:RNA polymerase II transcription regulatory region sequence-specific DNA binding"/>
    <property type="evidence" value="ECO:0007669"/>
    <property type="project" value="TreeGrafter"/>
</dbReference>
<keyword evidence="6" id="KW-0238">DNA-binding</keyword>
<keyword evidence="2" id="KW-0479">Metal-binding</keyword>
<proteinExistence type="predicted"/>
<evidence type="ECO:0000313" key="12">
    <source>
        <dbReference type="Proteomes" id="UP000807469"/>
    </source>
</evidence>
<feature type="compositionally biased region" description="Low complexity" evidence="9">
    <location>
        <begin position="74"/>
        <end position="88"/>
    </location>
</feature>
<feature type="compositionally biased region" description="Low complexity" evidence="9">
    <location>
        <begin position="346"/>
        <end position="362"/>
    </location>
</feature>
<dbReference type="Pfam" id="PF00096">
    <property type="entry name" value="zf-C2H2"/>
    <property type="match status" value="2"/>
</dbReference>
<feature type="compositionally biased region" description="Basic and acidic residues" evidence="9">
    <location>
        <begin position="94"/>
        <end position="109"/>
    </location>
</feature>
<dbReference type="SMART" id="SM00355">
    <property type="entry name" value="ZnF_C2H2"/>
    <property type="match status" value="2"/>
</dbReference>
<evidence type="ECO:0000256" key="4">
    <source>
        <dbReference type="ARBA" id="ARBA00022771"/>
    </source>
</evidence>